<proteinExistence type="predicted"/>
<evidence type="ECO:0000313" key="3">
    <source>
        <dbReference type="Proteomes" id="UP000294963"/>
    </source>
</evidence>
<reference evidence="2 3" key="1">
    <citation type="submission" date="2019-03" db="EMBL/GenBank/DDBJ databases">
        <title>Genomic analyses of the natural microbiome of Caenorhabditis elegans.</title>
        <authorList>
            <person name="Samuel B."/>
        </authorList>
    </citation>
    <scope>NUCLEOTIDE SEQUENCE [LARGE SCALE GENOMIC DNA]</scope>
    <source>
        <strain evidence="2 3">JUb89</strain>
    </source>
</reference>
<keyword evidence="1" id="KW-0812">Transmembrane</keyword>
<evidence type="ECO:0000256" key="1">
    <source>
        <dbReference type="SAM" id="Phobius"/>
    </source>
</evidence>
<keyword evidence="1" id="KW-1133">Transmembrane helix</keyword>
<gene>
    <name evidence="2" type="ORF">EC844_10194</name>
</gene>
<evidence type="ECO:0000313" key="2">
    <source>
        <dbReference type="EMBL" id="TCM70821.1"/>
    </source>
</evidence>
<keyword evidence="1" id="KW-0472">Membrane</keyword>
<keyword evidence="3" id="KW-1185">Reference proteome</keyword>
<dbReference type="AlphaFoldDB" id="A0A4R1Y569"/>
<dbReference type="EMBL" id="SLVJ01000001">
    <property type="protein sequence ID" value="TCM70821.1"/>
    <property type="molecule type" value="Genomic_DNA"/>
</dbReference>
<protein>
    <submittedName>
        <fullName evidence="2">Uncharacterized protein</fullName>
    </submittedName>
</protein>
<dbReference type="OrthoDB" id="6712275at2"/>
<comment type="caution">
    <text evidence="2">The sequence shown here is derived from an EMBL/GenBank/DDBJ whole genome shotgun (WGS) entry which is preliminary data.</text>
</comment>
<name>A0A4R1Y569_ACICA</name>
<dbReference type="Pfam" id="PF07254">
    <property type="entry name" value="Cpta_toxin"/>
    <property type="match status" value="1"/>
</dbReference>
<accession>A0A4R1Y569</accession>
<feature type="transmembrane region" description="Helical" evidence="1">
    <location>
        <begin position="43"/>
        <end position="60"/>
    </location>
</feature>
<dbReference type="InterPro" id="IPR009883">
    <property type="entry name" value="YgfX"/>
</dbReference>
<sequence length="137" mass="15940">MAEQMPIGIHRHYELKPSQIALGFRLSCLVLILYCSLQLLSATALILLSIVLLISALHFLKKPQVRVLSQLEGDEWSVQFRHQKSIQRVKIKKLLDHQLYIVVYFYNNQAAPLLIWPDQMDRKSWKSLVVRCKLSKS</sequence>
<dbReference type="Proteomes" id="UP000294963">
    <property type="component" value="Unassembled WGS sequence"/>
</dbReference>
<organism evidence="2 3">
    <name type="scientific">Acinetobacter calcoaceticus</name>
    <dbReference type="NCBI Taxonomy" id="471"/>
    <lineage>
        <taxon>Bacteria</taxon>
        <taxon>Pseudomonadati</taxon>
        <taxon>Pseudomonadota</taxon>
        <taxon>Gammaproteobacteria</taxon>
        <taxon>Moraxellales</taxon>
        <taxon>Moraxellaceae</taxon>
        <taxon>Acinetobacter</taxon>
        <taxon>Acinetobacter calcoaceticus/baumannii complex</taxon>
    </lineage>
</organism>